<reference evidence="2" key="1">
    <citation type="journal article" date="2012" name="Nat. Biotechnol.">
        <title>Reference genome sequence of the model plant Setaria.</title>
        <authorList>
            <person name="Bennetzen J.L."/>
            <person name="Schmutz J."/>
            <person name="Wang H."/>
            <person name="Percifield R."/>
            <person name="Hawkins J."/>
            <person name="Pontaroli A.C."/>
            <person name="Estep M."/>
            <person name="Feng L."/>
            <person name="Vaughn J.N."/>
            <person name="Grimwood J."/>
            <person name="Jenkins J."/>
            <person name="Barry K."/>
            <person name="Lindquist E."/>
            <person name="Hellsten U."/>
            <person name="Deshpande S."/>
            <person name="Wang X."/>
            <person name="Wu X."/>
            <person name="Mitros T."/>
            <person name="Triplett J."/>
            <person name="Yang X."/>
            <person name="Ye C.Y."/>
            <person name="Mauro-Herrera M."/>
            <person name="Wang L."/>
            <person name="Li P."/>
            <person name="Sharma M."/>
            <person name="Sharma R."/>
            <person name="Ronald P.C."/>
            <person name="Panaud O."/>
            <person name="Kellogg E.A."/>
            <person name="Brutnell T.P."/>
            <person name="Doust A.N."/>
            <person name="Tuskan G.A."/>
            <person name="Rokhsar D."/>
            <person name="Devos K.M."/>
        </authorList>
    </citation>
    <scope>NUCLEOTIDE SEQUENCE [LARGE SCALE GENOMIC DNA]</scope>
    <source>
        <strain evidence="2">cv. Yugu1</strain>
    </source>
</reference>
<proteinExistence type="predicted"/>
<evidence type="ECO:0000313" key="2">
    <source>
        <dbReference type="Proteomes" id="UP000004995"/>
    </source>
</evidence>
<dbReference type="AlphaFoldDB" id="K4ANB9"/>
<sequence length="55" mass="6022">MHSFSSFREWLGAGAGVLGSDWQTARAASSSSLTVQAKDGLQWSRARLMSHDEPR</sequence>
<name>K4ANB9_SETIT</name>
<dbReference type="InParanoid" id="K4ANB9"/>
<reference evidence="1" key="2">
    <citation type="submission" date="2018-08" db="UniProtKB">
        <authorList>
            <consortium name="EnsemblPlants"/>
        </authorList>
    </citation>
    <scope>IDENTIFICATION</scope>
    <source>
        <strain evidence="1">Yugu1</strain>
    </source>
</reference>
<dbReference type="Gramene" id="KQK91726">
    <property type="protein sequence ID" value="KQK91726"/>
    <property type="gene ID" value="SETIT_040416mg"/>
</dbReference>
<dbReference type="Proteomes" id="UP000004995">
    <property type="component" value="Unassembled WGS sequence"/>
</dbReference>
<dbReference type="HOGENOM" id="CLU_3036018_0_0_1"/>
<accession>K4ANB9</accession>
<keyword evidence="2" id="KW-1185">Reference proteome</keyword>
<evidence type="ECO:0000313" key="1">
    <source>
        <dbReference type="EnsemblPlants" id="KQK91726"/>
    </source>
</evidence>
<organism evidence="1 2">
    <name type="scientific">Setaria italica</name>
    <name type="common">Foxtail millet</name>
    <name type="synonym">Panicum italicum</name>
    <dbReference type="NCBI Taxonomy" id="4555"/>
    <lineage>
        <taxon>Eukaryota</taxon>
        <taxon>Viridiplantae</taxon>
        <taxon>Streptophyta</taxon>
        <taxon>Embryophyta</taxon>
        <taxon>Tracheophyta</taxon>
        <taxon>Spermatophyta</taxon>
        <taxon>Magnoliopsida</taxon>
        <taxon>Liliopsida</taxon>
        <taxon>Poales</taxon>
        <taxon>Poaceae</taxon>
        <taxon>PACMAD clade</taxon>
        <taxon>Panicoideae</taxon>
        <taxon>Panicodae</taxon>
        <taxon>Paniceae</taxon>
        <taxon>Cenchrinae</taxon>
        <taxon>Setaria</taxon>
    </lineage>
</organism>
<protein>
    <submittedName>
        <fullName evidence="1">Uncharacterized protein</fullName>
    </submittedName>
</protein>
<dbReference type="EMBL" id="AGNK02006060">
    <property type="status" value="NOT_ANNOTATED_CDS"/>
    <property type="molecule type" value="Genomic_DNA"/>
</dbReference>
<dbReference type="EnsemblPlants" id="KQK91726">
    <property type="protein sequence ID" value="KQK91726"/>
    <property type="gene ID" value="SETIT_040416mg"/>
</dbReference>